<evidence type="ECO:0000256" key="10">
    <source>
        <dbReference type="ARBA" id="ARBA00023152"/>
    </source>
</evidence>
<keyword evidence="4" id="KW-0808">Transferase</keyword>
<dbReference type="InterPro" id="IPR040442">
    <property type="entry name" value="Pyrv_kinase-like_dom_sf"/>
</dbReference>
<dbReference type="GO" id="GO:0016301">
    <property type="term" value="F:kinase activity"/>
    <property type="evidence" value="ECO:0007669"/>
    <property type="project" value="UniProtKB-KW"/>
</dbReference>
<dbReference type="Pfam" id="PF00224">
    <property type="entry name" value="PK"/>
    <property type="match status" value="2"/>
</dbReference>
<dbReference type="InterPro" id="IPR011037">
    <property type="entry name" value="Pyrv_Knase-like_insert_dom_sf"/>
</dbReference>
<evidence type="ECO:0000256" key="12">
    <source>
        <dbReference type="SAM" id="MobiDB-lite"/>
    </source>
</evidence>
<dbReference type="InterPro" id="IPR001697">
    <property type="entry name" value="Pyr_Knase"/>
</dbReference>
<keyword evidence="5" id="KW-0479">Metal-binding</keyword>
<dbReference type="UniPathway" id="UPA00109">
    <property type="reaction ID" value="UER00188"/>
</dbReference>
<evidence type="ECO:0000256" key="7">
    <source>
        <dbReference type="ARBA" id="ARBA00022777"/>
    </source>
</evidence>
<name>A0A5M6CZ94_9BACT</name>
<dbReference type="EC" id="2.7.1.40" evidence="3"/>
<keyword evidence="6" id="KW-0547">Nucleotide-binding</keyword>
<evidence type="ECO:0000256" key="8">
    <source>
        <dbReference type="ARBA" id="ARBA00022840"/>
    </source>
</evidence>
<evidence type="ECO:0000256" key="5">
    <source>
        <dbReference type="ARBA" id="ARBA00022723"/>
    </source>
</evidence>
<keyword evidence="7 14" id="KW-0418">Kinase</keyword>
<dbReference type="Gene3D" id="3.20.20.60">
    <property type="entry name" value="Phosphoenolpyruvate-binding domains"/>
    <property type="match status" value="2"/>
</dbReference>
<feature type="compositionally biased region" description="Polar residues" evidence="12">
    <location>
        <begin position="38"/>
        <end position="50"/>
    </location>
</feature>
<dbReference type="PANTHER" id="PTHR11817">
    <property type="entry name" value="PYRUVATE KINASE"/>
    <property type="match status" value="1"/>
</dbReference>
<proteinExistence type="inferred from homology"/>
<accession>A0A5M6CZ94</accession>
<feature type="domain" description="Pyruvate kinase barrel" evidence="13">
    <location>
        <begin position="191"/>
        <end position="273"/>
    </location>
</feature>
<keyword evidence="8" id="KW-0067">ATP-binding</keyword>
<gene>
    <name evidence="14" type="ORF">FYK55_24820</name>
</gene>
<keyword evidence="15" id="KW-1185">Reference proteome</keyword>
<organism evidence="14 15">
    <name type="scientific">Roseiconus nitratireducens</name>
    <dbReference type="NCBI Taxonomy" id="2605748"/>
    <lineage>
        <taxon>Bacteria</taxon>
        <taxon>Pseudomonadati</taxon>
        <taxon>Planctomycetota</taxon>
        <taxon>Planctomycetia</taxon>
        <taxon>Pirellulales</taxon>
        <taxon>Pirellulaceae</taxon>
        <taxon>Roseiconus</taxon>
    </lineage>
</organism>
<dbReference type="NCBIfam" id="NF011314">
    <property type="entry name" value="PRK14725.1"/>
    <property type="match status" value="1"/>
</dbReference>
<dbReference type="RefSeq" id="WP_150079330.1">
    <property type="nucleotide sequence ID" value="NZ_VWOX01000020.1"/>
</dbReference>
<feature type="domain" description="Pyruvate kinase barrel" evidence="13">
    <location>
        <begin position="421"/>
        <end position="637"/>
    </location>
</feature>
<evidence type="ECO:0000256" key="11">
    <source>
        <dbReference type="ARBA" id="ARBA00023317"/>
    </source>
</evidence>
<dbReference type="AlphaFoldDB" id="A0A5M6CZ94"/>
<evidence type="ECO:0000313" key="14">
    <source>
        <dbReference type="EMBL" id="KAA5539332.1"/>
    </source>
</evidence>
<keyword evidence="11 14" id="KW-0670">Pyruvate</keyword>
<comment type="similarity">
    <text evidence="2">Belongs to the pyruvate kinase family.</text>
</comment>
<keyword evidence="10" id="KW-0324">Glycolysis</keyword>
<reference evidence="14 15" key="1">
    <citation type="submission" date="2019-08" db="EMBL/GenBank/DDBJ databases">
        <authorList>
            <person name="Dhanesh K."/>
            <person name="Kumar G."/>
            <person name="Sasikala C."/>
            <person name="Venkata Ramana C."/>
        </authorList>
    </citation>
    <scope>NUCLEOTIDE SEQUENCE [LARGE SCALE GENOMIC DNA]</scope>
    <source>
        <strain evidence="14 15">JC645</strain>
    </source>
</reference>
<evidence type="ECO:0000256" key="9">
    <source>
        <dbReference type="ARBA" id="ARBA00022842"/>
    </source>
</evidence>
<comment type="pathway">
    <text evidence="1">Carbohydrate degradation; glycolysis; pyruvate from D-glyceraldehyde 3-phosphate: step 5/5.</text>
</comment>
<dbReference type="GO" id="GO:0000287">
    <property type="term" value="F:magnesium ion binding"/>
    <property type="evidence" value="ECO:0007669"/>
    <property type="project" value="InterPro"/>
</dbReference>
<evidence type="ECO:0000256" key="1">
    <source>
        <dbReference type="ARBA" id="ARBA00004997"/>
    </source>
</evidence>
<protein>
    <recommendedName>
        <fullName evidence="3">pyruvate kinase</fullName>
        <ecNumber evidence="3">2.7.1.40</ecNumber>
    </recommendedName>
</protein>
<keyword evidence="9" id="KW-0460">Magnesium</keyword>
<dbReference type="GO" id="GO:0005524">
    <property type="term" value="F:ATP binding"/>
    <property type="evidence" value="ECO:0007669"/>
    <property type="project" value="UniProtKB-KW"/>
</dbReference>
<evidence type="ECO:0000313" key="15">
    <source>
        <dbReference type="Proteomes" id="UP000324479"/>
    </source>
</evidence>
<dbReference type="Proteomes" id="UP000324479">
    <property type="component" value="Unassembled WGS sequence"/>
</dbReference>
<dbReference type="SUPFAM" id="SSF50800">
    <property type="entry name" value="PK beta-barrel domain-like"/>
    <property type="match status" value="1"/>
</dbReference>
<evidence type="ECO:0000256" key="2">
    <source>
        <dbReference type="ARBA" id="ARBA00008663"/>
    </source>
</evidence>
<evidence type="ECO:0000256" key="4">
    <source>
        <dbReference type="ARBA" id="ARBA00022679"/>
    </source>
</evidence>
<dbReference type="InterPro" id="IPR015793">
    <property type="entry name" value="Pyrv_Knase_brl"/>
</dbReference>
<dbReference type="SUPFAM" id="SSF51621">
    <property type="entry name" value="Phosphoenolpyruvate/pyruvate domain"/>
    <property type="match status" value="1"/>
</dbReference>
<evidence type="ECO:0000259" key="13">
    <source>
        <dbReference type="Pfam" id="PF00224"/>
    </source>
</evidence>
<evidence type="ECO:0000256" key="6">
    <source>
        <dbReference type="ARBA" id="ARBA00022741"/>
    </source>
</evidence>
<comment type="caution">
    <text evidence="14">The sequence shown here is derived from an EMBL/GenBank/DDBJ whole genome shotgun (WGS) entry which is preliminary data.</text>
</comment>
<dbReference type="EMBL" id="VWOX01000020">
    <property type="protein sequence ID" value="KAA5539332.1"/>
    <property type="molecule type" value="Genomic_DNA"/>
</dbReference>
<dbReference type="InterPro" id="IPR015813">
    <property type="entry name" value="Pyrv/PenolPyrv_kinase-like_dom"/>
</dbReference>
<sequence>MVNNQLGRLFRISNFPTPMNASNIDPEEALFDAGGSPTDLSSQAELSSSLDDGDELGQRLQDIRRDMAALQAKAEPLLRSLPPRRRLSGANLLHYVALRRHDIRDLQEQLVVRGLSSLGRCERSVKANLDAVLRILGRPPAVNATADKAEGKAVDKADGSEMGGGISFSAGRELLRVNTERLFGGNADREPAIMVTMPPEAAVDRTLVRELLEAGMTVMRINCAHDEPSTWSAMIANLRSAEASVGRRCRVAMDLGGPKIRTGPIVEGPRVLKWKPQRSDFGIVVQPARLWMTPNAAAQPQPDCDVVVPVTGEWWKAAQPGDRLRFTDAAGRKRTLSVLHVDENGMLAEARKTAYVTDQTRVEIQSSAVGDDGTATVDGTLGPLPPRSTRLVLHVDDVLLITEPALAGRPASRDRDGRLSEPATIGCTLPEVFASVRAGHRVLLDDGKIAGVVEQANDRQLRVKITRAREKGQRLGEDKGINFPDTDLQLPALTETDLNDLSFIAEHADLVNFSFVRGPDDVRQLRRHLERLGRIDLGIILKIENRQAFETLPRLLLEVMHSDQAGVMIARGDLAVECGWERLVEVQEEILWMSEAAHLPVVWATQVLEGSAKEGLPSRAELTDAGVAARAECVMLNKGPHIVDTVRRLHDILERMQQHQEKKRPTFRRLHIADRLFVEAMT</sequence>
<evidence type="ECO:0000256" key="3">
    <source>
        <dbReference type="ARBA" id="ARBA00012142"/>
    </source>
</evidence>
<dbReference type="GO" id="GO:0030955">
    <property type="term" value="F:potassium ion binding"/>
    <property type="evidence" value="ECO:0007669"/>
    <property type="project" value="InterPro"/>
</dbReference>
<feature type="region of interest" description="Disordered" evidence="12">
    <location>
        <begin position="21"/>
        <end position="53"/>
    </location>
</feature>
<dbReference type="GO" id="GO:0004743">
    <property type="term" value="F:pyruvate kinase activity"/>
    <property type="evidence" value="ECO:0007669"/>
    <property type="project" value="UniProtKB-EC"/>
</dbReference>